<dbReference type="Proteomes" id="UP000484164">
    <property type="component" value="Unassembled WGS sequence"/>
</dbReference>
<protein>
    <submittedName>
        <fullName evidence="1">Uncharacterized protein</fullName>
    </submittedName>
</protein>
<dbReference type="PROSITE" id="PS51257">
    <property type="entry name" value="PROKAR_LIPOPROTEIN"/>
    <property type="match status" value="1"/>
</dbReference>
<dbReference type="OrthoDB" id="9928849at2"/>
<evidence type="ECO:0000313" key="2">
    <source>
        <dbReference type="Proteomes" id="UP000484164"/>
    </source>
</evidence>
<dbReference type="EMBL" id="WBVQ01000002">
    <property type="protein sequence ID" value="KAB2815963.1"/>
    <property type="molecule type" value="Genomic_DNA"/>
</dbReference>
<proteinExistence type="predicted"/>
<name>A0A6L3ZDM5_9FLAO</name>
<dbReference type="RefSeq" id="WP_151693392.1">
    <property type="nucleotide sequence ID" value="NZ_BMGX01000001.1"/>
</dbReference>
<accession>A0A6L3ZDM5</accession>
<sequence length="151" mass="16902">MLQVSRFAMIRNLKFMWLLGLIFSSCTTQKIVISPLGPMDKPMPTLELTCDEDAKTDPFEFKDVLVVSKETITELAIFFDSTLATESKIDGGEHYPFGSYRVEVIKSEGSSSVYTLVGIEATLYFIEQHQLISTDSLYMASLNGIKRRLGG</sequence>
<gene>
    <name evidence="1" type="ORF">F8C82_09710</name>
</gene>
<organism evidence="1 2">
    <name type="scientific">Phaeocystidibacter marisrubri</name>
    <dbReference type="NCBI Taxonomy" id="1577780"/>
    <lineage>
        <taxon>Bacteria</taxon>
        <taxon>Pseudomonadati</taxon>
        <taxon>Bacteroidota</taxon>
        <taxon>Flavobacteriia</taxon>
        <taxon>Flavobacteriales</taxon>
        <taxon>Phaeocystidibacteraceae</taxon>
        <taxon>Phaeocystidibacter</taxon>
    </lineage>
</organism>
<keyword evidence="2" id="KW-1185">Reference proteome</keyword>
<comment type="caution">
    <text evidence="1">The sequence shown here is derived from an EMBL/GenBank/DDBJ whole genome shotgun (WGS) entry which is preliminary data.</text>
</comment>
<evidence type="ECO:0000313" key="1">
    <source>
        <dbReference type="EMBL" id="KAB2815963.1"/>
    </source>
</evidence>
<reference evidence="1 2" key="1">
    <citation type="submission" date="2019-10" db="EMBL/GenBank/DDBJ databases">
        <title>Genome sequence of Phaeocystidibacter marisrubri JCM30614 (type strain).</title>
        <authorList>
            <person name="Bowman J.P."/>
        </authorList>
    </citation>
    <scope>NUCLEOTIDE SEQUENCE [LARGE SCALE GENOMIC DNA]</scope>
    <source>
        <strain evidence="1 2">JCM 30614</strain>
    </source>
</reference>
<dbReference type="AlphaFoldDB" id="A0A6L3ZDM5"/>